<sequence>MESVAIAQPNVGTLARHSELWFDDGNVVLAAENTLFKVHRTILAHHAEVFKDMFTFPQPPQTEETYDGCPITAAPHWHLVRAITLLETKYQASRLRAEGLHQLELFYPRDVVTMDTLEPGRNCMQLGSLDPLDIANVLRTLGMVDHHLHLRALYDCCQLMPEDLLNPVDRLHREDLSRCVYTLPLLAQRRTELVEARFRQRCELCQAPEACLPVLEELRGSYDNFRGEAQDPLRTPTPRDNEDEGQRGRGCAVLV</sequence>
<comment type="caution">
    <text evidence="3">The sequence shown here is derived from an EMBL/GenBank/DDBJ whole genome shotgun (WGS) entry which is preliminary data.</text>
</comment>
<evidence type="ECO:0000313" key="4">
    <source>
        <dbReference type="Proteomes" id="UP000292702"/>
    </source>
</evidence>
<keyword evidence="4" id="KW-1185">Reference proteome</keyword>
<dbReference type="Pfam" id="PF00651">
    <property type="entry name" value="BTB"/>
    <property type="match status" value="1"/>
</dbReference>
<dbReference type="AlphaFoldDB" id="A0A4R0RGT3"/>
<proteinExistence type="predicted"/>
<dbReference type="PROSITE" id="PS50097">
    <property type="entry name" value="BTB"/>
    <property type="match status" value="1"/>
</dbReference>
<evidence type="ECO:0000259" key="2">
    <source>
        <dbReference type="PROSITE" id="PS50097"/>
    </source>
</evidence>
<name>A0A4R0RGT3_9APHY</name>
<dbReference type="Gene3D" id="3.30.710.10">
    <property type="entry name" value="Potassium Channel Kv1.1, Chain A"/>
    <property type="match status" value="1"/>
</dbReference>
<dbReference type="OrthoDB" id="3027208at2759"/>
<dbReference type="STRING" id="92696.A0A4R0RGT3"/>
<organism evidence="3 4">
    <name type="scientific">Steccherinum ochraceum</name>
    <dbReference type="NCBI Taxonomy" id="92696"/>
    <lineage>
        <taxon>Eukaryota</taxon>
        <taxon>Fungi</taxon>
        <taxon>Dikarya</taxon>
        <taxon>Basidiomycota</taxon>
        <taxon>Agaricomycotina</taxon>
        <taxon>Agaricomycetes</taxon>
        <taxon>Polyporales</taxon>
        <taxon>Steccherinaceae</taxon>
        <taxon>Steccherinum</taxon>
    </lineage>
</organism>
<dbReference type="InterPro" id="IPR011333">
    <property type="entry name" value="SKP1/BTB/POZ_sf"/>
</dbReference>
<evidence type="ECO:0000313" key="3">
    <source>
        <dbReference type="EMBL" id="TCD66526.1"/>
    </source>
</evidence>
<feature type="region of interest" description="Disordered" evidence="1">
    <location>
        <begin position="226"/>
        <end position="249"/>
    </location>
</feature>
<dbReference type="Proteomes" id="UP000292702">
    <property type="component" value="Unassembled WGS sequence"/>
</dbReference>
<evidence type="ECO:0000256" key="1">
    <source>
        <dbReference type="SAM" id="MobiDB-lite"/>
    </source>
</evidence>
<accession>A0A4R0RGT3</accession>
<feature type="compositionally biased region" description="Basic and acidic residues" evidence="1">
    <location>
        <begin position="226"/>
        <end position="247"/>
    </location>
</feature>
<dbReference type="EMBL" id="RWJN01000132">
    <property type="protein sequence ID" value="TCD66526.1"/>
    <property type="molecule type" value="Genomic_DNA"/>
</dbReference>
<protein>
    <recommendedName>
        <fullName evidence="2">BTB domain-containing protein</fullName>
    </recommendedName>
</protein>
<dbReference type="CDD" id="cd18186">
    <property type="entry name" value="BTB_POZ_ZBTB_KLHL-like"/>
    <property type="match status" value="1"/>
</dbReference>
<dbReference type="SUPFAM" id="SSF54695">
    <property type="entry name" value="POZ domain"/>
    <property type="match status" value="1"/>
</dbReference>
<feature type="domain" description="BTB" evidence="2">
    <location>
        <begin position="25"/>
        <end position="55"/>
    </location>
</feature>
<dbReference type="InterPro" id="IPR000210">
    <property type="entry name" value="BTB/POZ_dom"/>
</dbReference>
<gene>
    <name evidence="3" type="ORF">EIP91_001302</name>
</gene>
<reference evidence="3 4" key="1">
    <citation type="submission" date="2018-11" db="EMBL/GenBank/DDBJ databases">
        <title>Genome assembly of Steccherinum ochraceum LE-BIN_3174, the white-rot fungus of the Steccherinaceae family (The Residual Polyporoid clade, Polyporales, Basidiomycota).</title>
        <authorList>
            <person name="Fedorova T.V."/>
            <person name="Glazunova O.A."/>
            <person name="Landesman E.O."/>
            <person name="Moiseenko K.V."/>
            <person name="Psurtseva N.V."/>
            <person name="Savinova O.S."/>
            <person name="Shakhova N.V."/>
            <person name="Tyazhelova T.V."/>
            <person name="Vasina D.V."/>
        </authorList>
    </citation>
    <scope>NUCLEOTIDE SEQUENCE [LARGE SCALE GENOMIC DNA]</scope>
    <source>
        <strain evidence="3 4">LE-BIN_3174</strain>
    </source>
</reference>